<protein>
    <submittedName>
        <fullName evidence="1">Uncharacterized protein</fullName>
    </submittedName>
</protein>
<sequence>MDRLEEVDGDVSYALLAYLHLPCMTSFASVEFSYPFPLDTLIDFFHRSNPPLHTICIEETDMELDDLLRTLTCVPSLVDLNLRNFGVCFNPFSRSLFERLSLSSTHLRSCEQILLPNLKILTLGFDVFGIETELDDYFFIAGPALIDMIESSFYVDLRPPCSSQCESRSTRCVHRVTALTTLYLRGKRRQLDEETHDRSEEIGDDGLRLSECWSENGGVIFVNHEIPATISLNQVVRL</sequence>
<proteinExistence type="predicted"/>
<organism evidence="1 2">
    <name type="scientific">Marasmius tenuissimus</name>
    <dbReference type="NCBI Taxonomy" id="585030"/>
    <lineage>
        <taxon>Eukaryota</taxon>
        <taxon>Fungi</taxon>
        <taxon>Dikarya</taxon>
        <taxon>Basidiomycota</taxon>
        <taxon>Agaricomycotina</taxon>
        <taxon>Agaricomycetes</taxon>
        <taxon>Agaricomycetidae</taxon>
        <taxon>Agaricales</taxon>
        <taxon>Marasmiineae</taxon>
        <taxon>Marasmiaceae</taxon>
        <taxon>Marasmius</taxon>
    </lineage>
</organism>
<evidence type="ECO:0000313" key="2">
    <source>
        <dbReference type="Proteomes" id="UP001437256"/>
    </source>
</evidence>
<gene>
    <name evidence="1" type="ORF">AAF712_010432</name>
</gene>
<name>A0ABR2ZLW2_9AGAR</name>
<evidence type="ECO:0000313" key="1">
    <source>
        <dbReference type="EMBL" id="KAL0062670.1"/>
    </source>
</evidence>
<dbReference type="EMBL" id="JBBXMP010000099">
    <property type="protein sequence ID" value="KAL0062670.1"/>
    <property type="molecule type" value="Genomic_DNA"/>
</dbReference>
<reference evidence="1 2" key="1">
    <citation type="submission" date="2024-05" db="EMBL/GenBank/DDBJ databases">
        <title>A draft genome resource for the thread blight pathogen Marasmius tenuissimus strain MS-2.</title>
        <authorList>
            <person name="Yulfo-Soto G.E."/>
            <person name="Baruah I.K."/>
            <person name="Amoako-Attah I."/>
            <person name="Bukari Y."/>
            <person name="Meinhardt L.W."/>
            <person name="Bailey B.A."/>
            <person name="Cohen S.P."/>
        </authorList>
    </citation>
    <scope>NUCLEOTIDE SEQUENCE [LARGE SCALE GENOMIC DNA]</scope>
    <source>
        <strain evidence="1 2">MS-2</strain>
    </source>
</reference>
<comment type="caution">
    <text evidence="1">The sequence shown here is derived from an EMBL/GenBank/DDBJ whole genome shotgun (WGS) entry which is preliminary data.</text>
</comment>
<keyword evidence="2" id="KW-1185">Reference proteome</keyword>
<accession>A0ABR2ZLW2</accession>
<dbReference type="Proteomes" id="UP001437256">
    <property type="component" value="Unassembled WGS sequence"/>
</dbReference>